<dbReference type="Pfam" id="PF00415">
    <property type="entry name" value="RCC1"/>
    <property type="match status" value="2"/>
</dbReference>
<dbReference type="InterPro" id="IPR009091">
    <property type="entry name" value="RCC1/BLIP-II"/>
</dbReference>
<protein>
    <submittedName>
        <fullName evidence="2">Uncharacterized protein</fullName>
    </submittedName>
</protein>
<dbReference type="PANTHER" id="PTHR45982">
    <property type="entry name" value="REGULATOR OF CHROMOSOME CONDENSATION"/>
    <property type="match status" value="1"/>
</dbReference>
<dbReference type="AlphaFoldDB" id="A0A7S1KMA1"/>
<sequence>METHLHIVPGQPQEFSQVGIQAFSAGAWSSAVVLKDGSLYTWGYAKDGRLGVSSKEAKSNVIHNPRRISVKRGSDGEEVKFLDVEMGNNWCLARLDRNELWVTGNNVDSQLGLVTKGSYCSRFRMVPNIRVWGMAASKSEKYGHSAVIQAETGQLMMAGSNYKGKTGVGLDYKDIDHLRTFKVVDSVDFGGVQMISLGGIHSMVLDSSSRLWSFGCGSDGRLGHKEAEGYRYLYRELKPGLIQDLRAMVQDVAVSYYHGVALVRE</sequence>
<feature type="repeat" description="RCC1" evidence="1">
    <location>
        <begin position="37"/>
        <end position="97"/>
    </location>
</feature>
<organism evidence="2">
    <name type="scientific">Percolomonas cosmopolitus</name>
    <dbReference type="NCBI Taxonomy" id="63605"/>
    <lineage>
        <taxon>Eukaryota</taxon>
        <taxon>Discoba</taxon>
        <taxon>Heterolobosea</taxon>
        <taxon>Tetramitia</taxon>
        <taxon>Eutetramitia</taxon>
        <taxon>Percolomonadidae</taxon>
        <taxon>Percolomonas</taxon>
    </lineage>
</organism>
<evidence type="ECO:0000313" key="2">
    <source>
        <dbReference type="EMBL" id="CAD9078566.1"/>
    </source>
</evidence>
<dbReference type="Gene3D" id="2.130.10.30">
    <property type="entry name" value="Regulator of chromosome condensation 1/beta-lactamase-inhibitor protein II"/>
    <property type="match status" value="2"/>
</dbReference>
<proteinExistence type="predicted"/>
<dbReference type="SUPFAM" id="SSF50985">
    <property type="entry name" value="RCC1/BLIP-II"/>
    <property type="match status" value="1"/>
</dbReference>
<dbReference type="PRINTS" id="PR00633">
    <property type="entry name" value="RCCNDNSATION"/>
</dbReference>
<feature type="repeat" description="RCC1" evidence="1">
    <location>
        <begin position="209"/>
        <end position="265"/>
    </location>
</feature>
<gene>
    <name evidence="2" type="ORF">PCOS0759_LOCUS1798</name>
</gene>
<evidence type="ECO:0000256" key="1">
    <source>
        <dbReference type="PROSITE-ProRule" id="PRU00235"/>
    </source>
</evidence>
<dbReference type="GO" id="GO:0005737">
    <property type="term" value="C:cytoplasm"/>
    <property type="evidence" value="ECO:0007669"/>
    <property type="project" value="TreeGrafter"/>
</dbReference>
<dbReference type="PROSITE" id="PS50012">
    <property type="entry name" value="RCC1_3"/>
    <property type="match status" value="2"/>
</dbReference>
<dbReference type="GO" id="GO:0005085">
    <property type="term" value="F:guanyl-nucleotide exchange factor activity"/>
    <property type="evidence" value="ECO:0007669"/>
    <property type="project" value="TreeGrafter"/>
</dbReference>
<reference evidence="2" key="1">
    <citation type="submission" date="2021-01" db="EMBL/GenBank/DDBJ databases">
        <authorList>
            <person name="Corre E."/>
            <person name="Pelletier E."/>
            <person name="Niang G."/>
            <person name="Scheremetjew M."/>
            <person name="Finn R."/>
            <person name="Kale V."/>
            <person name="Holt S."/>
            <person name="Cochrane G."/>
            <person name="Meng A."/>
            <person name="Brown T."/>
            <person name="Cohen L."/>
        </authorList>
    </citation>
    <scope>NUCLEOTIDE SEQUENCE</scope>
    <source>
        <strain evidence="2">WS</strain>
    </source>
</reference>
<accession>A0A7S1KMA1</accession>
<dbReference type="InterPro" id="IPR000408">
    <property type="entry name" value="Reg_chr_condens"/>
</dbReference>
<dbReference type="PANTHER" id="PTHR45982:SF11">
    <property type="entry name" value="E3 UBIQUITIN-PROTEIN LIGASE HERC1 ISOFORM X1-RELATED"/>
    <property type="match status" value="1"/>
</dbReference>
<name>A0A7S1KMA1_9EUKA</name>
<dbReference type="InterPro" id="IPR051553">
    <property type="entry name" value="Ran_GTPase-activating"/>
</dbReference>
<dbReference type="EMBL" id="HBGD01002159">
    <property type="protein sequence ID" value="CAD9078566.1"/>
    <property type="molecule type" value="Transcribed_RNA"/>
</dbReference>